<proteinExistence type="predicted"/>
<keyword evidence="2" id="KW-1185">Reference proteome</keyword>
<name>A0ABV5VAD6_9ACTN</name>
<protein>
    <submittedName>
        <fullName evidence="1">Uncharacterized protein</fullName>
    </submittedName>
</protein>
<evidence type="ECO:0000313" key="2">
    <source>
        <dbReference type="Proteomes" id="UP001589703"/>
    </source>
</evidence>
<evidence type="ECO:0000313" key="1">
    <source>
        <dbReference type="EMBL" id="MFB9734667.1"/>
    </source>
</evidence>
<gene>
    <name evidence="1" type="ORF">ACFFRO_05880</name>
</gene>
<comment type="caution">
    <text evidence="1">The sequence shown here is derived from an EMBL/GenBank/DDBJ whole genome shotgun (WGS) entry which is preliminary data.</text>
</comment>
<sequence>MMGDLWRKLTGTERPAGDAVPLTAGEVRAALLALNGPGVPYSVRNASPGEKADLVAECSISRVGVRLRTRMRLIPDRHEVRVLHERWENRSSGQADRQYGRGHAPTVYRQWGTQQDPEGRTQRVEVFRFDTREMTDPLRDAVVGAGWTWRGVLFKL</sequence>
<dbReference type="RefSeq" id="WP_247461296.1">
    <property type="nucleotide sequence ID" value="NZ_JBHMAR010000004.1"/>
</dbReference>
<dbReference type="EMBL" id="JBHMAR010000004">
    <property type="protein sequence ID" value="MFB9734667.1"/>
    <property type="molecule type" value="Genomic_DNA"/>
</dbReference>
<dbReference type="Proteomes" id="UP001589703">
    <property type="component" value="Unassembled WGS sequence"/>
</dbReference>
<organism evidence="1 2">
    <name type="scientific">Streptomyces thermocoprophilus</name>
    <dbReference type="NCBI Taxonomy" id="78356"/>
    <lineage>
        <taxon>Bacteria</taxon>
        <taxon>Bacillati</taxon>
        <taxon>Actinomycetota</taxon>
        <taxon>Actinomycetes</taxon>
        <taxon>Kitasatosporales</taxon>
        <taxon>Streptomycetaceae</taxon>
        <taxon>Streptomyces</taxon>
    </lineage>
</organism>
<reference evidence="1 2" key="1">
    <citation type="submission" date="2024-09" db="EMBL/GenBank/DDBJ databases">
        <authorList>
            <person name="Sun Q."/>
            <person name="Mori K."/>
        </authorList>
    </citation>
    <scope>NUCLEOTIDE SEQUENCE [LARGE SCALE GENOMIC DNA]</scope>
    <source>
        <strain evidence="1 2">JCM 10918</strain>
    </source>
</reference>
<accession>A0ABV5VAD6</accession>